<dbReference type="EMBL" id="JAIWYP010000001">
    <property type="protein sequence ID" value="KAH3888147.1"/>
    <property type="molecule type" value="Genomic_DNA"/>
</dbReference>
<dbReference type="AlphaFoldDB" id="A0A9D4N7I2"/>
<accession>A0A9D4N7I2</accession>
<proteinExistence type="predicted"/>
<reference evidence="1" key="2">
    <citation type="submission" date="2020-11" db="EMBL/GenBank/DDBJ databases">
        <authorList>
            <person name="McCartney M.A."/>
            <person name="Auch B."/>
            <person name="Kono T."/>
            <person name="Mallez S."/>
            <person name="Becker A."/>
            <person name="Gohl D.M."/>
            <person name="Silverstein K.A.T."/>
            <person name="Koren S."/>
            <person name="Bechman K.B."/>
            <person name="Herman A."/>
            <person name="Abrahante J.E."/>
            <person name="Garbe J."/>
        </authorList>
    </citation>
    <scope>NUCLEOTIDE SEQUENCE</scope>
    <source>
        <strain evidence="1">Duluth1</strain>
        <tissue evidence="1">Whole animal</tissue>
    </source>
</reference>
<evidence type="ECO:0000313" key="2">
    <source>
        <dbReference type="Proteomes" id="UP000828390"/>
    </source>
</evidence>
<evidence type="ECO:0000313" key="1">
    <source>
        <dbReference type="EMBL" id="KAH3888147.1"/>
    </source>
</evidence>
<comment type="caution">
    <text evidence="1">The sequence shown here is derived from an EMBL/GenBank/DDBJ whole genome shotgun (WGS) entry which is preliminary data.</text>
</comment>
<protein>
    <submittedName>
        <fullName evidence="1">Uncharacterized protein</fullName>
    </submittedName>
</protein>
<keyword evidence="2" id="KW-1185">Reference proteome</keyword>
<reference evidence="1" key="1">
    <citation type="journal article" date="2019" name="bioRxiv">
        <title>The Genome of the Zebra Mussel, Dreissena polymorpha: A Resource for Invasive Species Research.</title>
        <authorList>
            <person name="McCartney M.A."/>
            <person name="Auch B."/>
            <person name="Kono T."/>
            <person name="Mallez S."/>
            <person name="Zhang Y."/>
            <person name="Obille A."/>
            <person name="Becker A."/>
            <person name="Abrahante J.E."/>
            <person name="Garbe J."/>
            <person name="Badalamenti J.P."/>
            <person name="Herman A."/>
            <person name="Mangelson H."/>
            <person name="Liachko I."/>
            <person name="Sullivan S."/>
            <person name="Sone E.D."/>
            <person name="Koren S."/>
            <person name="Silverstein K.A.T."/>
            <person name="Beckman K.B."/>
            <person name="Gohl D.M."/>
        </authorList>
    </citation>
    <scope>NUCLEOTIDE SEQUENCE</scope>
    <source>
        <strain evidence="1">Duluth1</strain>
        <tissue evidence="1">Whole animal</tissue>
    </source>
</reference>
<sequence>MKNLKFLGVVYILPILANLSKDFQTGSITFATIVPSINRTKNKLKDLLEDNATIERLSKDVDYLTNVWSDIKINPREAK</sequence>
<dbReference type="Proteomes" id="UP000828390">
    <property type="component" value="Unassembled WGS sequence"/>
</dbReference>
<name>A0A9D4N7I2_DREPO</name>
<organism evidence="1 2">
    <name type="scientific">Dreissena polymorpha</name>
    <name type="common">Zebra mussel</name>
    <name type="synonym">Mytilus polymorpha</name>
    <dbReference type="NCBI Taxonomy" id="45954"/>
    <lineage>
        <taxon>Eukaryota</taxon>
        <taxon>Metazoa</taxon>
        <taxon>Spiralia</taxon>
        <taxon>Lophotrochozoa</taxon>
        <taxon>Mollusca</taxon>
        <taxon>Bivalvia</taxon>
        <taxon>Autobranchia</taxon>
        <taxon>Heteroconchia</taxon>
        <taxon>Euheterodonta</taxon>
        <taxon>Imparidentia</taxon>
        <taxon>Neoheterodontei</taxon>
        <taxon>Myida</taxon>
        <taxon>Dreissenoidea</taxon>
        <taxon>Dreissenidae</taxon>
        <taxon>Dreissena</taxon>
    </lineage>
</organism>
<gene>
    <name evidence="1" type="ORF">DPMN_012174</name>
</gene>